<dbReference type="InterPro" id="IPR006426">
    <property type="entry name" value="Asn_synth_AEB"/>
</dbReference>
<organism evidence="5 6">
    <name type="scientific">Synechococcus phage S-SCSM1</name>
    <dbReference type="NCBI Taxonomy" id="2588487"/>
    <lineage>
        <taxon>Viruses</taxon>
        <taxon>Duplodnaviria</taxon>
        <taxon>Heunggongvirae</taxon>
        <taxon>Uroviricota</taxon>
        <taxon>Caudoviricetes</taxon>
        <taxon>Pantevenvirales</taxon>
        <taxon>Kyanoviridae</taxon>
        <taxon>Zhoulongquanvirus</taxon>
        <taxon>Zhoulongquanvirus esscess</taxon>
    </lineage>
</organism>
<dbReference type="SUPFAM" id="SSF52402">
    <property type="entry name" value="Adenine nucleotide alpha hydrolases-like"/>
    <property type="match status" value="1"/>
</dbReference>
<evidence type="ECO:0000259" key="4">
    <source>
        <dbReference type="PROSITE" id="PS51278"/>
    </source>
</evidence>
<evidence type="ECO:0000313" key="5">
    <source>
        <dbReference type="EMBL" id="QFG06388.1"/>
    </source>
</evidence>
<dbReference type="Gene3D" id="3.40.50.620">
    <property type="entry name" value="HUPs"/>
    <property type="match status" value="1"/>
</dbReference>
<dbReference type="PANTHER" id="PTHR11772">
    <property type="entry name" value="ASPARAGINE SYNTHETASE"/>
    <property type="match status" value="1"/>
</dbReference>
<dbReference type="PANTHER" id="PTHR11772:SF2">
    <property type="entry name" value="ASPARAGINE SYNTHETASE [GLUTAMINE-HYDROLYZING]"/>
    <property type="match status" value="1"/>
</dbReference>
<reference evidence="5" key="1">
    <citation type="submission" date="2019-04" db="EMBL/GenBank/DDBJ databases">
        <title>Genomic and proteomic characterization of cyanophage S-SCSM1 provides new insights into understanding the viral gene diversity and phage-host interactions.</title>
        <authorList>
            <person name="Wang Q."/>
            <person name="Xu Y."/>
            <person name="Jiao N."/>
            <person name="Zhang R."/>
        </authorList>
    </citation>
    <scope>NUCLEOTIDE SEQUENCE [LARGE SCALE GENOMIC DNA]</scope>
</reference>
<dbReference type="Pfam" id="PF13537">
    <property type="entry name" value="GATase_7"/>
    <property type="match status" value="1"/>
</dbReference>
<evidence type="ECO:0000256" key="2">
    <source>
        <dbReference type="ARBA" id="ARBA00022840"/>
    </source>
</evidence>
<feature type="domain" description="Glutamine amidotransferase type-2" evidence="4">
    <location>
        <begin position="2"/>
        <end position="168"/>
    </location>
</feature>
<dbReference type="GO" id="GO:0005524">
    <property type="term" value="F:ATP binding"/>
    <property type="evidence" value="ECO:0007669"/>
    <property type="project" value="UniProtKB-KW"/>
</dbReference>
<dbReference type="Proteomes" id="UP000515683">
    <property type="component" value="Segment"/>
</dbReference>
<evidence type="ECO:0000256" key="3">
    <source>
        <dbReference type="PIRSR" id="PIRSR001589-2"/>
    </source>
</evidence>
<keyword evidence="1 3" id="KW-0547">Nucleotide-binding</keyword>
<dbReference type="InterPro" id="IPR050795">
    <property type="entry name" value="Asn_Synthetase"/>
</dbReference>
<dbReference type="InterPro" id="IPR017932">
    <property type="entry name" value="GATase_2_dom"/>
</dbReference>
<dbReference type="GO" id="GO:0004066">
    <property type="term" value="F:asparagine synthase (glutamine-hydrolyzing) activity"/>
    <property type="evidence" value="ECO:0007669"/>
    <property type="project" value="InterPro"/>
</dbReference>
<accession>A0A6M2ZHH4</accession>
<dbReference type="PIRSF" id="PIRSF001589">
    <property type="entry name" value="Asn_synthetase_glu-h"/>
    <property type="match status" value="1"/>
</dbReference>
<feature type="binding site" evidence="3">
    <location>
        <position position="241"/>
    </location>
    <ligand>
        <name>ATP</name>
        <dbReference type="ChEBI" id="CHEBI:30616"/>
    </ligand>
</feature>
<dbReference type="GO" id="GO:0006529">
    <property type="term" value="P:asparagine biosynthetic process"/>
    <property type="evidence" value="ECO:0007669"/>
    <property type="project" value="InterPro"/>
</dbReference>
<sequence>MCSFLFTDLDVNDFEYTNHYMRFRGPDATNSIQVNEYTIAHNILSITGDFTPQPFVDHEDEIVCVYNGQIYNYSDFGEYKSDGECIIPTYKKFGERAFITLDGEFAIVLADFKNNLLHLVTDPFATKPLWYGINGGKIAVASYESAVKSLGIKATKLEANTILTLELDSKAHVNSIRTYDFVLHQFSESFDGWIKAFEESVRKRTRGIREKVFIGLSSGYDSGGIACELNKQNVPYKAYTVVGNEQQDVLRKRYEMFNENSCGVYLQDNRWAYKEYINKNVEEFKYRIYSSSSDYNEFNTRLQDDNGSCGLSMICDNARKEGHKIYLSGSGSDEIFSDYGFNGEKKFLHSNFGGLFPEDLETIFPWASFYGSTMVSYLAKEEYVAGSYGIETRYPYLDKYVVQEFLSLTHTLKNSKYKSVLDEYLTRSNYPFEKNIKRGF</sequence>
<dbReference type="PROSITE" id="PS51278">
    <property type="entry name" value="GATASE_TYPE_2"/>
    <property type="match status" value="1"/>
</dbReference>
<dbReference type="InterPro" id="IPR029055">
    <property type="entry name" value="Ntn_hydrolases_N"/>
</dbReference>
<dbReference type="EMBL" id="MK867354">
    <property type="protein sequence ID" value="QFG06388.1"/>
    <property type="molecule type" value="Genomic_DNA"/>
</dbReference>
<feature type="binding site" evidence="3">
    <location>
        <begin position="328"/>
        <end position="329"/>
    </location>
    <ligand>
        <name>ATP</name>
        <dbReference type="ChEBI" id="CHEBI:30616"/>
    </ligand>
</feature>
<gene>
    <name evidence="5" type="ORF">SSCSM1_130</name>
</gene>
<name>A0A6M2ZHH4_9CAUD</name>
<keyword evidence="2 3" id="KW-0067">ATP-binding</keyword>
<protein>
    <submittedName>
        <fullName evidence="5">Asparagine synthase</fullName>
    </submittedName>
</protein>
<dbReference type="InterPro" id="IPR014729">
    <property type="entry name" value="Rossmann-like_a/b/a_fold"/>
</dbReference>
<keyword evidence="6" id="KW-1185">Reference proteome</keyword>
<evidence type="ECO:0000256" key="1">
    <source>
        <dbReference type="ARBA" id="ARBA00022741"/>
    </source>
</evidence>
<evidence type="ECO:0000313" key="6">
    <source>
        <dbReference type="Proteomes" id="UP000515683"/>
    </source>
</evidence>
<feature type="binding site" evidence="3">
    <location>
        <position position="82"/>
    </location>
    <ligand>
        <name>L-glutamine</name>
        <dbReference type="ChEBI" id="CHEBI:58359"/>
    </ligand>
</feature>
<dbReference type="SUPFAM" id="SSF56235">
    <property type="entry name" value="N-terminal nucleophile aminohydrolases (Ntn hydrolases)"/>
    <property type="match status" value="1"/>
</dbReference>
<proteinExistence type="predicted"/>
<dbReference type="Gene3D" id="3.60.20.10">
    <property type="entry name" value="Glutamine Phosphoribosylpyrophosphate, subunit 1, domain 1"/>
    <property type="match status" value="1"/>
</dbReference>